<dbReference type="RefSeq" id="WP_168630710.1">
    <property type="nucleotide sequence ID" value="NZ_BONL01000025.1"/>
</dbReference>
<sequence length="225" mass="24026">MKMTLDEFRQRAVVPRLAGSIAAVVGGILLLLLLYNARSAWESMDANPWASFWDLFWVTTGENGSTSPVLVALVWGPVVLLPVILVLVVVDLLTHEGRVDKVYQRYLQDGWVAEQLPTGVRVKVGRNQVDVVVLSGPGQPPAELAGPAASVGARVAAMDKKQRRAWEAAVARQVQDGFPVGDLMPELPPRVLACARRGKSSQAIVVGGESLAILAVKPAPAPVTA</sequence>
<evidence type="ECO:0000313" key="3">
    <source>
        <dbReference type="Proteomes" id="UP000581206"/>
    </source>
</evidence>
<proteinExistence type="predicted"/>
<dbReference type="AlphaFoldDB" id="A0A7X6QZS8"/>
<organism evidence="2 3">
    <name type="scientific">Cellulomonas denverensis</name>
    <dbReference type="NCBI Taxonomy" id="264297"/>
    <lineage>
        <taxon>Bacteria</taxon>
        <taxon>Bacillati</taxon>
        <taxon>Actinomycetota</taxon>
        <taxon>Actinomycetes</taxon>
        <taxon>Micrococcales</taxon>
        <taxon>Cellulomonadaceae</taxon>
        <taxon>Cellulomonas</taxon>
    </lineage>
</organism>
<protein>
    <submittedName>
        <fullName evidence="2">Uncharacterized protein</fullName>
    </submittedName>
</protein>
<keyword evidence="1" id="KW-1133">Transmembrane helix</keyword>
<feature type="transmembrane region" description="Helical" evidence="1">
    <location>
        <begin position="69"/>
        <end position="93"/>
    </location>
</feature>
<name>A0A7X6QZS8_9CELL</name>
<accession>A0A7X6QZS8</accession>
<comment type="caution">
    <text evidence="2">The sequence shown here is derived from an EMBL/GenBank/DDBJ whole genome shotgun (WGS) entry which is preliminary data.</text>
</comment>
<keyword evidence="1" id="KW-0812">Transmembrane</keyword>
<gene>
    <name evidence="2" type="ORF">HGA03_12955</name>
</gene>
<evidence type="ECO:0000313" key="2">
    <source>
        <dbReference type="EMBL" id="NKY23574.1"/>
    </source>
</evidence>
<evidence type="ECO:0000256" key="1">
    <source>
        <dbReference type="SAM" id="Phobius"/>
    </source>
</evidence>
<keyword evidence="3" id="KW-1185">Reference proteome</keyword>
<keyword evidence="1" id="KW-0472">Membrane</keyword>
<feature type="transmembrane region" description="Helical" evidence="1">
    <location>
        <begin position="12"/>
        <end position="35"/>
    </location>
</feature>
<dbReference type="Proteomes" id="UP000581206">
    <property type="component" value="Unassembled WGS sequence"/>
</dbReference>
<reference evidence="2 3" key="1">
    <citation type="submission" date="2020-04" db="EMBL/GenBank/DDBJ databases">
        <title>MicrobeNet Type strains.</title>
        <authorList>
            <person name="Nicholson A.C."/>
        </authorList>
    </citation>
    <scope>NUCLEOTIDE SEQUENCE [LARGE SCALE GENOMIC DNA]</scope>
    <source>
        <strain evidence="2 3">ATCC BAA-788</strain>
    </source>
</reference>
<dbReference type="EMBL" id="JAAXOX010000007">
    <property type="protein sequence ID" value="NKY23574.1"/>
    <property type="molecule type" value="Genomic_DNA"/>
</dbReference>